<proteinExistence type="predicted"/>
<protein>
    <submittedName>
        <fullName evidence="1">Uncharacterized protein</fullName>
    </submittedName>
</protein>
<gene>
    <name evidence="1" type="ORF">NCTC5754_04641</name>
</gene>
<dbReference type="Proteomes" id="UP000254190">
    <property type="component" value="Unassembled WGS sequence"/>
</dbReference>
<organism evidence="1 2">
    <name type="scientific">Salmonella enterica subsp. enterica serovar Bovismorbificans</name>
    <dbReference type="NCBI Taxonomy" id="58097"/>
    <lineage>
        <taxon>Bacteria</taxon>
        <taxon>Pseudomonadati</taxon>
        <taxon>Pseudomonadota</taxon>
        <taxon>Gammaproteobacteria</taxon>
        <taxon>Enterobacterales</taxon>
        <taxon>Enterobacteriaceae</taxon>
        <taxon>Salmonella</taxon>
    </lineage>
</organism>
<name>A0A379NQA7_SALET</name>
<evidence type="ECO:0000313" key="1">
    <source>
        <dbReference type="EMBL" id="SUE49598.1"/>
    </source>
</evidence>
<sequence length="33" mass="3669">MTVICLDYDGLMTMEIKKAGPGRHQTSLQGEMN</sequence>
<evidence type="ECO:0000313" key="2">
    <source>
        <dbReference type="Proteomes" id="UP000254190"/>
    </source>
</evidence>
<dbReference type="AlphaFoldDB" id="A0A379NQA7"/>
<reference evidence="1 2" key="1">
    <citation type="submission" date="2018-06" db="EMBL/GenBank/DDBJ databases">
        <authorList>
            <consortium name="Pathogen Informatics"/>
            <person name="Doyle S."/>
        </authorList>
    </citation>
    <scope>NUCLEOTIDE SEQUENCE [LARGE SCALE GENOMIC DNA]</scope>
    <source>
        <strain evidence="1 2">NCTC5754</strain>
    </source>
</reference>
<accession>A0A379NQA7</accession>
<dbReference type="EMBL" id="UGVQ01000002">
    <property type="protein sequence ID" value="SUE49598.1"/>
    <property type="molecule type" value="Genomic_DNA"/>
</dbReference>